<dbReference type="InterPro" id="IPR019276">
    <property type="entry name" value="DUF2303"/>
</dbReference>
<dbReference type="KEGG" id="boz:DBV39_19220"/>
<protein>
    <recommendedName>
        <fullName evidence="3">DUF2303 family protein</fullName>
    </recommendedName>
</protein>
<name>A0A2R4XP00_9BURK</name>
<sequence length="267" mass="29919">MQELISQADGLGHALEVGAAIGDAKEVGLGSYAVVPQGYDLRSLEKFEASPMRKSGAVTLEDAASFIRYFNLHAIESSQIYGRINPPMFVGVLDDHGGDYPGWKEHLVKYACPFSIEWKEWSSKDKTGMSQEQFAEFIERNLPDIVEPPGADMLEISRSLQAKKKVNFSSGLRLANGQQELTYEEEIQGTSAKGKLQIPETFKIGIQVLEGGAPYAIECRLRYRIKDATLVMWYELVRPHKILEDAVNDVWSTIEQQTTRLIYRGSI</sequence>
<gene>
    <name evidence="1" type="ORF">DBV39_19220</name>
</gene>
<dbReference type="OrthoDB" id="3598762at2"/>
<reference evidence="1 2" key="1">
    <citation type="submission" date="2018-04" db="EMBL/GenBank/DDBJ databases">
        <title>Bordetella sp. HZ20 isolated from seawater.</title>
        <authorList>
            <person name="Sun C."/>
        </authorList>
    </citation>
    <scope>NUCLEOTIDE SEQUENCE [LARGE SCALE GENOMIC DNA]</scope>
    <source>
        <strain evidence="1 2">HZ20</strain>
    </source>
</reference>
<dbReference type="Proteomes" id="UP000244571">
    <property type="component" value="Chromosome"/>
</dbReference>
<evidence type="ECO:0000313" key="2">
    <source>
        <dbReference type="Proteomes" id="UP000244571"/>
    </source>
</evidence>
<evidence type="ECO:0008006" key="3">
    <source>
        <dbReference type="Google" id="ProtNLM"/>
    </source>
</evidence>
<proteinExistence type="predicted"/>
<dbReference type="Pfam" id="PF10065">
    <property type="entry name" value="DUF2303"/>
    <property type="match status" value="1"/>
</dbReference>
<keyword evidence="2" id="KW-1185">Reference proteome</keyword>
<evidence type="ECO:0000313" key="1">
    <source>
        <dbReference type="EMBL" id="AWB35524.1"/>
    </source>
</evidence>
<dbReference type="RefSeq" id="WP_108622980.1">
    <property type="nucleotide sequence ID" value="NZ_CP028901.1"/>
</dbReference>
<accession>A0A2R4XP00</accession>
<dbReference type="EMBL" id="CP028901">
    <property type="protein sequence ID" value="AWB35524.1"/>
    <property type="molecule type" value="Genomic_DNA"/>
</dbReference>
<dbReference type="AlphaFoldDB" id="A0A2R4XP00"/>
<organism evidence="1 2">
    <name type="scientific">Orrella marina</name>
    <dbReference type="NCBI Taxonomy" id="2163011"/>
    <lineage>
        <taxon>Bacteria</taxon>
        <taxon>Pseudomonadati</taxon>
        <taxon>Pseudomonadota</taxon>
        <taxon>Betaproteobacteria</taxon>
        <taxon>Burkholderiales</taxon>
        <taxon>Alcaligenaceae</taxon>
        <taxon>Orrella</taxon>
    </lineage>
</organism>